<organism evidence="1 2">
    <name type="scientific">Botryobasidium botryosum (strain FD-172 SS1)</name>
    <dbReference type="NCBI Taxonomy" id="930990"/>
    <lineage>
        <taxon>Eukaryota</taxon>
        <taxon>Fungi</taxon>
        <taxon>Dikarya</taxon>
        <taxon>Basidiomycota</taxon>
        <taxon>Agaricomycotina</taxon>
        <taxon>Agaricomycetes</taxon>
        <taxon>Cantharellales</taxon>
        <taxon>Botryobasidiaceae</taxon>
        <taxon>Botryobasidium</taxon>
    </lineage>
</organism>
<dbReference type="AlphaFoldDB" id="A0A067M8U6"/>
<sequence>MSDDRCSQREEEAWSVDGRRVVSVENRAKMELSTSRYPNRPDSAIGESVRTLCPSRQTSMPIKTPDKMVAEYRPLPYSLNLTCALQQNVRRLRNSAGKHSVLGTPLQTFWTGSSGCHINSRYGSGTCPAGASLSLICWLRRSVECAHVTFSCLPALVQVHQEEL</sequence>
<name>A0A067M8U6_BOTB1</name>
<keyword evidence="2" id="KW-1185">Reference proteome</keyword>
<accession>A0A067M8U6</accession>
<dbReference type="InParanoid" id="A0A067M8U6"/>
<protein>
    <submittedName>
        <fullName evidence="1">Uncharacterized protein</fullName>
    </submittedName>
</protein>
<dbReference type="HOGENOM" id="CLU_1618752_0_0_1"/>
<reference evidence="2" key="1">
    <citation type="journal article" date="2014" name="Proc. Natl. Acad. Sci. U.S.A.">
        <title>Extensive sampling of basidiomycete genomes demonstrates inadequacy of the white-rot/brown-rot paradigm for wood decay fungi.</title>
        <authorList>
            <person name="Riley R."/>
            <person name="Salamov A.A."/>
            <person name="Brown D.W."/>
            <person name="Nagy L.G."/>
            <person name="Floudas D."/>
            <person name="Held B.W."/>
            <person name="Levasseur A."/>
            <person name="Lombard V."/>
            <person name="Morin E."/>
            <person name="Otillar R."/>
            <person name="Lindquist E.A."/>
            <person name="Sun H."/>
            <person name="LaButti K.M."/>
            <person name="Schmutz J."/>
            <person name="Jabbour D."/>
            <person name="Luo H."/>
            <person name="Baker S.E."/>
            <person name="Pisabarro A.G."/>
            <person name="Walton J.D."/>
            <person name="Blanchette R.A."/>
            <person name="Henrissat B."/>
            <person name="Martin F."/>
            <person name="Cullen D."/>
            <person name="Hibbett D.S."/>
            <person name="Grigoriev I.V."/>
        </authorList>
    </citation>
    <scope>NUCLEOTIDE SEQUENCE [LARGE SCALE GENOMIC DNA]</scope>
    <source>
        <strain evidence="2">FD-172 SS1</strain>
    </source>
</reference>
<gene>
    <name evidence="1" type="ORF">BOTBODRAFT_59477</name>
</gene>
<dbReference type="Proteomes" id="UP000027195">
    <property type="component" value="Unassembled WGS sequence"/>
</dbReference>
<evidence type="ECO:0000313" key="1">
    <source>
        <dbReference type="EMBL" id="KDQ08272.1"/>
    </source>
</evidence>
<dbReference type="EMBL" id="KL198093">
    <property type="protein sequence ID" value="KDQ08272.1"/>
    <property type="molecule type" value="Genomic_DNA"/>
</dbReference>
<evidence type="ECO:0000313" key="2">
    <source>
        <dbReference type="Proteomes" id="UP000027195"/>
    </source>
</evidence>
<proteinExistence type="predicted"/>